<dbReference type="AlphaFoldDB" id="A0A518AS98"/>
<dbReference type="OrthoDB" id="251941at2"/>
<dbReference type="Proteomes" id="UP000315750">
    <property type="component" value="Chromosome"/>
</dbReference>
<feature type="signal peptide" evidence="1">
    <location>
        <begin position="1"/>
        <end position="29"/>
    </location>
</feature>
<dbReference type="RefSeq" id="WP_145248872.1">
    <property type="nucleotide sequence ID" value="NZ_CP036278.1"/>
</dbReference>
<dbReference type="PROSITE" id="PS00018">
    <property type="entry name" value="EF_HAND_1"/>
    <property type="match status" value="1"/>
</dbReference>
<dbReference type="SUPFAM" id="SSF49899">
    <property type="entry name" value="Concanavalin A-like lectins/glucanases"/>
    <property type="match status" value="1"/>
</dbReference>
<gene>
    <name evidence="2" type="ORF">Pan181_38210</name>
</gene>
<evidence type="ECO:0008006" key="4">
    <source>
        <dbReference type="Google" id="ProtNLM"/>
    </source>
</evidence>
<keyword evidence="3" id="KW-1185">Reference proteome</keyword>
<dbReference type="InterPro" id="IPR013320">
    <property type="entry name" value="ConA-like_dom_sf"/>
</dbReference>
<dbReference type="EMBL" id="CP036278">
    <property type="protein sequence ID" value="QDU57603.1"/>
    <property type="molecule type" value="Genomic_DNA"/>
</dbReference>
<evidence type="ECO:0000256" key="1">
    <source>
        <dbReference type="SAM" id="SignalP"/>
    </source>
</evidence>
<dbReference type="InterPro" id="IPR018247">
    <property type="entry name" value="EF_Hand_1_Ca_BS"/>
</dbReference>
<evidence type="ECO:0000313" key="2">
    <source>
        <dbReference type="EMBL" id="QDU57603.1"/>
    </source>
</evidence>
<evidence type="ECO:0000313" key="3">
    <source>
        <dbReference type="Proteomes" id="UP000315750"/>
    </source>
</evidence>
<dbReference type="KEGG" id="amuc:Pan181_38210"/>
<reference evidence="2 3" key="1">
    <citation type="submission" date="2019-02" db="EMBL/GenBank/DDBJ databases">
        <title>Deep-cultivation of Planctomycetes and their phenomic and genomic characterization uncovers novel biology.</title>
        <authorList>
            <person name="Wiegand S."/>
            <person name="Jogler M."/>
            <person name="Boedeker C."/>
            <person name="Pinto D."/>
            <person name="Vollmers J."/>
            <person name="Rivas-Marin E."/>
            <person name="Kohn T."/>
            <person name="Peeters S.H."/>
            <person name="Heuer A."/>
            <person name="Rast P."/>
            <person name="Oberbeckmann S."/>
            <person name="Bunk B."/>
            <person name="Jeske O."/>
            <person name="Meyerdierks A."/>
            <person name="Storesund J.E."/>
            <person name="Kallscheuer N."/>
            <person name="Luecker S."/>
            <person name="Lage O.M."/>
            <person name="Pohl T."/>
            <person name="Merkel B.J."/>
            <person name="Hornburger P."/>
            <person name="Mueller R.-W."/>
            <person name="Bruemmer F."/>
            <person name="Labrenz M."/>
            <person name="Spormann A.M."/>
            <person name="Op den Camp H."/>
            <person name="Overmann J."/>
            <person name="Amann R."/>
            <person name="Jetten M.S.M."/>
            <person name="Mascher T."/>
            <person name="Medema M.H."/>
            <person name="Devos D.P."/>
            <person name="Kaster A.-K."/>
            <person name="Ovreas L."/>
            <person name="Rohde M."/>
            <person name="Galperin M.Y."/>
            <person name="Jogler C."/>
        </authorList>
    </citation>
    <scope>NUCLEOTIDE SEQUENCE [LARGE SCALE GENOMIC DNA]</scope>
    <source>
        <strain evidence="2 3">Pan181</strain>
    </source>
</reference>
<sequence length="514" mass="54094" precursor="true">MTCSRMLHASIPFSIALSALLSLVTTAQADLVNRYTFNFANVADSVGGQDGELVDPSNIAYYNDGQVYLTNNNGANSNQDFSNPSTVGAYVNLPNGLISSAANNGDFFEFSLEFWATVEENRDWARLGDFGHSNGGEDVSGSGSESDYLIVVPRTGGNIVDPISGNAGNYFAASTHSLTGQEDFVPDPNGPLSTGVEHHIVVSVDQFDTTAGANGTLNLYLDGSLVSTGPVEDEGFVDFTFIQDVNNWLGRAQWGDALFDGSYNEFSVYSHALDATEVANNYTTGPVVDAPLALPTLYVNREDGTISVANDTGAQLNLLGYTITSASGSLDPISWTSIDSGSFDPNGTWTETSSTEMSIGETGTGDGGQIAAMSDQSIGAAWNVSPYEDLVFTYTLASGSSAAGQVVYTGFDGAIAAADLNADGVLDASDFDAFVANVHTDYTVNSSYESFLHGDLDRDGDTDYYDFRLFKDAYVAANGAEAFAALVSGNSAVPEPASVVLLALCLAPLAYRRG</sequence>
<accession>A0A518AS98</accession>
<keyword evidence="1" id="KW-0732">Signal</keyword>
<name>A0A518AS98_9BACT</name>
<protein>
    <recommendedName>
        <fullName evidence="4">LTD domain-containing protein</fullName>
    </recommendedName>
</protein>
<proteinExistence type="predicted"/>
<dbReference type="Gene3D" id="2.60.120.200">
    <property type="match status" value="1"/>
</dbReference>
<dbReference type="Pfam" id="PF13385">
    <property type="entry name" value="Laminin_G_3"/>
    <property type="match status" value="1"/>
</dbReference>
<feature type="chain" id="PRO_5021902214" description="LTD domain-containing protein" evidence="1">
    <location>
        <begin position="30"/>
        <end position="514"/>
    </location>
</feature>
<organism evidence="2 3">
    <name type="scientific">Aeoliella mucimassa</name>
    <dbReference type="NCBI Taxonomy" id="2527972"/>
    <lineage>
        <taxon>Bacteria</taxon>
        <taxon>Pseudomonadati</taxon>
        <taxon>Planctomycetota</taxon>
        <taxon>Planctomycetia</taxon>
        <taxon>Pirellulales</taxon>
        <taxon>Lacipirellulaceae</taxon>
        <taxon>Aeoliella</taxon>
    </lineage>
</organism>